<dbReference type="Proteomes" id="UP000324222">
    <property type="component" value="Unassembled WGS sequence"/>
</dbReference>
<gene>
    <name evidence="1" type="ORF">E2C01_091976</name>
</gene>
<proteinExistence type="predicted"/>
<evidence type="ECO:0000313" key="2">
    <source>
        <dbReference type="Proteomes" id="UP000324222"/>
    </source>
</evidence>
<evidence type="ECO:0000313" key="1">
    <source>
        <dbReference type="EMBL" id="MPC96701.1"/>
    </source>
</evidence>
<dbReference type="EMBL" id="VSRR010106996">
    <property type="protein sequence ID" value="MPC96701.1"/>
    <property type="molecule type" value="Genomic_DNA"/>
</dbReference>
<reference evidence="1 2" key="1">
    <citation type="submission" date="2019-05" db="EMBL/GenBank/DDBJ databases">
        <title>Another draft genome of Portunus trituberculatus and its Hox gene families provides insights of decapod evolution.</title>
        <authorList>
            <person name="Jeong J.-H."/>
            <person name="Song I."/>
            <person name="Kim S."/>
            <person name="Choi T."/>
            <person name="Kim D."/>
            <person name="Ryu S."/>
            <person name="Kim W."/>
        </authorList>
    </citation>
    <scope>NUCLEOTIDE SEQUENCE [LARGE SCALE GENOMIC DNA]</scope>
    <source>
        <tissue evidence="1">Muscle</tissue>
    </source>
</reference>
<comment type="caution">
    <text evidence="1">The sequence shown here is derived from an EMBL/GenBank/DDBJ whole genome shotgun (WGS) entry which is preliminary data.</text>
</comment>
<protein>
    <submittedName>
        <fullName evidence="1">Uncharacterized protein</fullName>
    </submittedName>
</protein>
<name>A0A5B7JFD0_PORTR</name>
<dbReference type="AlphaFoldDB" id="A0A5B7JFD0"/>
<sequence length="75" mass="9170">MNTVLTYLVIIFQIGGKDITKFSSPSENDLSDSEKTDDEKMMEWRDEVEKMTGRRWRRRRRKRGKKEIRGWKVYR</sequence>
<organism evidence="1 2">
    <name type="scientific">Portunus trituberculatus</name>
    <name type="common">Swimming crab</name>
    <name type="synonym">Neptunus trituberculatus</name>
    <dbReference type="NCBI Taxonomy" id="210409"/>
    <lineage>
        <taxon>Eukaryota</taxon>
        <taxon>Metazoa</taxon>
        <taxon>Ecdysozoa</taxon>
        <taxon>Arthropoda</taxon>
        <taxon>Crustacea</taxon>
        <taxon>Multicrustacea</taxon>
        <taxon>Malacostraca</taxon>
        <taxon>Eumalacostraca</taxon>
        <taxon>Eucarida</taxon>
        <taxon>Decapoda</taxon>
        <taxon>Pleocyemata</taxon>
        <taxon>Brachyura</taxon>
        <taxon>Eubrachyura</taxon>
        <taxon>Portunoidea</taxon>
        <taxon>Portunidae</taxon>
        <taxon>Portuninae</taxon>
        <taxon>Portunus</taxon>
    </lineage>
</organism>
<keyword evidence="2" id="KW-1185">Reference proteome</keyword>
<accession>A0A5B7JFD0</accession>